<reference evidence="2 3" key="1">
    <citation type="submission" date="2016-07" db="EMBL/GenBank/DDBJ databases">
        <title>Draft genome of a psychrotolerant acidophile Acidithiobacillus ferrivorans strain YL15.</title>
        <authorList>
            <person name="Peng T."/>
            <person name="Ma L."/>
            <person name="Nan M."/>
            <person name="An N."/>
            <person name="Wang M."/>
            <person name="Qiu G."/>
            <person name="Zeng W."/>
        </authorList>
    </citation>
    <scope>NUCLEOTIDE SEQUENCE [LARGE SCALE GENOMIC DNA]</scope>
    <source>
        <strain evidence="2 3">YL15</strain>
    </source>
</reference>
<feature type="signal peptide" evidence="1">
    <location>
        <begin position="1"/>
        <end position="25"/>
    </location>
</feature>
<gene>
    <name evidence="2" type="ORF">BBC27_09530</name>
</gene>
<comment type="caution">
    <text evidence="2">The sequence shown here is derived from an EMBL/GenBank/DDBJ whole genome shotgun (WGS) entry which is preliminary data.</text>
</comment>
<organism evidence="2 3">
    <name type="scientific">Acidithiobacillus ferrivorans</name>
    <dbReference type="NCBI Taxonomy" id="160808"/>
    <lineage>
        <taxon>Bacteria</taxon>
        <taxon>Pseudomonadati</taxon>
        <taxon>Pseudomonadota</taxon>
        <taxon>Acidithiobacillia</taxon>
        <taxon>Acidithiobacillales</taxon>
        <taxon>Acidithiobacillaceae</taxon>
        <taxon>Acidithiobacillus</taxon>
    </lineage>
</organism>
<dbReference type="Proteomes" id="UP000093129">
    <property type="component" value="Unassembled WGS sequence"/>
</dbReference>
<dbReference type="InterPro" id="IPR023614">
    <property type="entry name" value="Porin_dom_sf"/>
</dbReference>
<dbReference type="Gene3D" id="2.40.160.10">
    <property type="entry name" value="Porin"/>
    <property type="match status" value="1"/>
</dbReference>
<dbReference type="EMBL" id="MASQ01000078">
    <property type="protein sequence ID" value="OCB03085.1"/>
    <property type="molecule type" value="Genomic_DNA"/>
</dbReference>
<dbReference type="AlphaFoldDB" id="A0A1B9BZE1"/>
<evidence type="ECO:0000256" key="1">
    <source>
        <dbReference type="SAM" id="SignalP"/>
    </source>
</evidence>
<proteinExistence type="predicted"/>
<evidence type="ECO:0000313" key="2">
    <source>
        <dbReference type="EMBL" id="OCB03085.1"/>
    </source>
</evidence>
<name>A0A1B9BZE1_9PROT</name>
<protein>
    <submittedName>
        <fullName evidence="2">Porin</fullName>
    </submittedName>
</protein>
<keyword evidence="1" id="KW-0732">Signal</keyword>
<evidence type="ECO:0000313" key="3">
    <source>
        <dbReference type="Proteomes" id="UP000093129"/>
    </source>
</evidence>
<dbReference type="RefSeq" id="WP_065413096.1">
    <property type="nucleotide sequence ID" value="NZ_MASQ01000078.1"/>
</dbReference>
<feature type="chain" id="PRO_5008622966" evidence="1">
    <location>
        <begin position="26"/>
        <end position="452"/>
    </location>
</feature>
<sequence length="452" mass="49579">MRKLRAAVCCTLGITVMTLAQSASAANWFELQGISPALAPLMSVSGYFQPTYTYMPGTAVTNNLGSQVPHLNQIAPNFTSSNSFNINRARLMIRGNINRDISYFLAGEFGNNGFTHIGGNYTPAIMDGHATFSHYIPGVRIEAGIIRAPGPEQAMQGYMAYNFTSFASVTTQMMLQPFYNPNAPRTNPNPQGGVAVPGQYGEGVNAFRYTGLEAMDWFRNGPWEFAYGAMVGNFGPLTATNYSNSPLVAARLQESYIFGGHGPFQSSLTGFIWYQHATPNFNGHAYSMTRDGIGIAYMQGYMHQWGRWAKVEYMRGSGMISAGSVFSSPVTVAPPAQQAALGEAQVYPGSQNTARGYYISGGLFMTRRMEVDLRYDYYNRLPNIAAQNRTFSTWAVGLQYHFTPLTRVILDYYVRNVGIPHLGAIPPAQRALPESIAKSADNMLTLQAVIAF</sequence>
<accession>A0A1B9BZE1</accession>